<gene>
    <name evidence="1" type="ORF">FEN17_23395</name>
</gene>
<name>A0A5R9KT84_9BACT</name>
<organism evidence="1 2">
    <name type="scientific">Dyadobacter luticola</name>
    <dbReference type="NCBI Taxonomy" id="1979387"/>
    <lineage>
        <taxon>Bacteria</taxon>
        <taxon>Pseudomonadati</taxon>
        <taxon>Bacteroidota</taxon>
        <taxon>Cytophagia</taxon>
        <taxon>Cytophagales</taxon>
        <taxon>Spirosomataceae</taxon>
        <taxon>Dyadobacter</taxon>
    </lineage>
</organism>
<evidence type="ECO:0008006" key="3">
    <source>
        <dbReference type="Google" id="ProtNLM"/>
    </source>
</evidence>
<dbReference type="RefSeq" id="WP_138367795.1">
    <property type="nucleotide sequence ID" value="NZ_VCEJ01000005.1"/>
</dbReference>
<evidence type="ECO:0000313" key="2">
    <source>
        <dbReference type="Proteomes" id="UP000306402"/>
    </source>
</evidence>
<dbReference type="AlphaFoldDB" id="A0A5R9KT84"/>
<dbReference type="OrthoDB" id="955523at2"/>
<reference evidence="1 2" key="1">
    <citation type="submission" date="2019-05" db="EMBL/GenBank/DDBJ databases">
        <authorList>
            <person name="Qu J.-H."/>
        </authorList>
    </citation>
    <scope>NUCLEOTIDE SEQUENCE [LARGE SCALE GENOMIC DNA]</scope>
    <source>
        <strain evidence="1 2">T17</strain>
    </source>
</reference>
<sequence length="158" mass="17482">MKKLIFCCLVVLMGSCKDDDKTVEPEQDYAPEFAGNYETTTVVPNTVFKQSWEATVSEKNKLAIVYIKNTEVTVAGTKVTLTQEYDLVDVKTSSKDIMEINETVSVKQSNGLPLQQKVQGIGTKVVNSDGKPQINITVKLTDSSTGSSTEEYLEFKKK</sequence>
<evidence type="ECO:0000313" key="1">
    <source>
        <dbReference type="EMBL" id="TLU99505.1"/>
    </source>
</evidence>
<keyword evidence="2" id="KW-1185">Reference proteome</keyword>
<accession>A0A5R9KT84</accession>
<dbReference type="EMBL" id="VCEJ01000005">
    <property type="protein sequence ID" value="TLU99505.1"/>
    <property type="molecule type" value="Genomic_DNA"/>
</dbReference>
<dbReference type="PROSITE" id="PS51257">
    <property type="entry name" value="PROKAR_LIPOPROTEIN"/>
    <property type="match status" value="1"/>
</dbReference>
<comment type="caution">
    <text evidence="1">The sequence shown here is derived from an EMBL/GenBank/DDBJ whole genome shotgun (WGS) entry which is preliminary data.</text>
</comment>
<proteinExistence type="predicted"/>
<dbReference type="Proteomes" id="UP000306402">
    <property type="component" value="Unassembled WGS sequence"/>
</dbReference>
<protein>
    <recommendedName>
        <fullName evidence="3">Lipocalin-like domain-containing protein</fullName>
    </recommendedName>
</protein>